<keyword evidence="5" id="KW-1185">Reference proteome</keyword>
<reference evidence="5" key="1">
    <citation type="journal article" date="2020" name="Nat. Genet.">
        <title>Genomic diversifications of five Gossypium allopolyploid species and their impact on cotton improvement.</title>
        <authorList>
            <person name="Chen Z.J."/>
            <person name="Sreedasyam A."/>
            <person name="Ando A."/>
            <person name="Song Q."/>
            <person name="De Santiago L.M."/>
            <person name="Hulse-Kemp A.M."/>
            <person name="Ding M."/>
            <person name="Ye W."/>
            <person name="Kirkbride R.C."/>
            <person name="Jenkins J."/>
            <person name="Plott C."/>
            <person name="Lovell J."/>
            <person name="Lin Y.M."/>
            <person name="Vaughn R."/>
            <person name="Liu B."/>
            <person name="Simpson S."/>
            <person name="Scheffler B.E."/>
            <person name="Wen L."/>
            <person name="Saski C.A."/>
            <person name="Grover C.E."/>
            <person name="Hu G."/>
            <person name="Conover J.L."/>
            <person name="Carlson J.W."/>
            <person name="Shu S."/>
            <person name="Boston L.B."/>
            <person name="Williams M."/>
            <person name="Peterson D.G."/>
            <person name="McGee K."/>
            <person name="Jones D.C."/>
            <person name="Wendel J.F."/>
            <person name="Stelly D.M."/>
            <person name="Grimwood J."/>
            <person name="Schmutz J."/>
        </authorList>
    </citation>
    <scope>NUCLEOTIDE SEQUENCE [LARGE SCALE GENOMIC DNA]</scope>
    <source>
        <strain evidence="5">cv. TM-1</strain>
    </source>
</reference>
<evidence type="ECO:0000313" key="5">
    <source>
        <dbReference type="Proteomes" id="UP000818029"/>
    </source>
</evidence>
<dbReference type="CDD" id="cd09898">
    <property type="entry name" value="H3TH_53EXO"/>
    <property type="match status" value="1"/>
</dbReference>
<dbReference type="Proteomes" id="UP000818029">
    <property type="component" value="Chromosome A02"/>
</dbReference>
<keyword evidence="3" id="KW-0238">DNA-binding</keyword>
<evidence type="ECO:0000256" key="1">
    <source>
        <dbReference type="ARBA" id="ARBA00022722"/>
    </source>
</evidence>
<evidence type="ECO:0000259" key="4">
    <source>
        <dbReference type="SMART" id="SM00475"/>
    </source>
</evidence>
<dbReference type="SUPFAM" id="SSF47807">
    <property type="entry name" value="5' to 3' exonuclease, C-terminal subdomain"/>
    <property type="match status" value="1"/>
</dbReference>
<dbReference type="GO" id="GO:0008409">
    <property type="term" value="F:5'-3' exonuclease activity"/>
    <property type="evidence" value="ECO:0007669"/>
    <property type="project" value="InterPro"/>
</dbReference>
<dbReference type="SMART" id="SM00475">
    <property type="entry name" value="53EXOc"/>
    <property type="match status" value="1"/>
</dbReference>
<dbReference type="InterPro" id="IPR029060">
    <property type="entry name" value="PIN-like_dom_sf"/>
</dbReference>
<dbReference type="InterPro" id="IPR008918">
    <property type="entry name" value="HhH2"/>
</dbReference>
<dbReference type="GeneID" id="107950998"/>
<dbReference type="Pfam" id="PF01367">
    <property type="entry name" value="5_3_exonuc"/>
    <property type="match status" value="1"/>
</dbReference>
<evidence type="ECO:0000256" key="3">
    <source>
        <dbReference type="ARBA" id="ARBA00023125"/>
    </source>
</evidence>
<keyword evidence="2" id="KW-0378">Hydrolase</keyword>
<organism evidence="5 6">
    <name type="scientific">Gossypium hirsutum</name>
    <name type="common">Upland cotton</name>
    <name type="synonym">Gossypium mexicanum</name>
    <dbReference type="NCBI Taxonomy" id="3635"/>
    <lineage>
        <taxon>Eukaryota</taxon>
        <taxon>Viridiplantae</taxon>
        <taxon>Streptophyta</taxon>
        <taxon>Embryophyta</taxon>
        <taxon>Tracheophyta</taxon>
        <taxon>Spermatophyta</taxon>
        <taxon>Magnoliopsida</taxon>
        <taxon>eudicotyledons</taxon>
        <taxon>Gunneridae</taxon>
        <taxon>Pentapetalae</taxon>
        <taxon>rosids</taxon>
        <taxon>malvids</taxon>
        <taxon>Malvales</taxon>
        <taxon>Malvaceae</taxon>
        <taxon>Malvoideae</taxon>
        <taxon>Gossypium</taxon>
    </lineage>
</organism>
<dbReference type="Pfam" id="PF02739">
    <property type="entry name" value="5_3_exonuc_N"/>
    <property type="match status" value="1"/>
</dbReference>
<dbReference type="PANTHER" id="PTHR42646">
    <property type="entry name" value="FLAP ENDONUCLEASE XNI"/>
    <property type="match status" value="1"/>
</dbReference>
<accession>A0A1U8NQV2</accession>
<dbReference type="GO" id="GO:0003677">
    <property type="term" value="F:DNA binding"/>
    <property type="evidence" value="ECO:0007669"/>
    <property type="project" value="UniProtKB-KW"/>
</dbReference>
<dbReference type="SUPFAM" id="SSF88723">
    <property type="entry name" value="PIN domain-like"/>
    <property type="match status" value="1"/>
</dbReference>
<sequence length="423" mass="47090">MACFHSLNLRTPCLWTSLPCIRRHFSRNLKDGNKLLSFNRLYVIRPSPFQCLKKYCSLSGNLSSTVPGDLHAIPHGNAVISSKKEQIFHQEAALGRANLQETVVNAKSSNGRVMLIDGTSVIYRAYYKLLAKLHHGYLSHADGNGDWVLTIFTALSLIIDVLEFVPSHVAVVFDHDGLNFRHTLFPSYKSNRPPTPDTIVQGLQYLKASIKAMSIKVIEVPGVEADDVIGTLAARSVDAGFKVRVVSPDKDFFQILCPSLRLLRIAPRGYEMVSFGMEDFSKRYGDLKPSQFVDVVSLVGDRCDNIPGVDGIGNVHAVQLISKFGTLENLLKCVDEVEVDHIRKALIANADQAVLSKNLAMLRCDLPFYMVPFSTRDLTFNKPEDNGEKFTSLLNAISAYAEGFSADPIIRRAFYLWKKLEAP</sequence>
<gene>
    <name evidence="6" type="primary">LOC107950998</name>
</gene>
<dbReference type="Gene3D" id="3.40.50.1010">
    <property type="entry name" value="5'-nuclease"/>
    <property type="match status" value="1"/>
</dbReference>
<dbReference type="Gene3D" id="1.10.150.20">
    <property type="entry name" value="5' to 3' exonuclease, C-terminal subdomain"/>
    <property type="match status" value="1"/>
</dbReference>
<name>A0A1U8NQV2_GOSHI</name>
<dbReference type="InterPro" id="IPR020045">
    <property type="entry name" value="DNA_polI_H3TH"/>
</dbReference>
<proteinExistence type="predicted"/>
<evidence type="ECO:0000313" key="6">
    <source>
        <dbReference type="RefSeq" id="XP_016741356.2"/>
    </source>
</evidence>
<evidence type="ECO:0000256" key="2">
    <source>
        <dbReference type="ARBA" id="ARBA00022801"/>
    </source>
</evidence>
<dbReference type="InterPro" id="IPR002421">
    <property type="entry name" value="5-3_exonuclease"/>
</dbReference>
<dbReference type="PANTHER" id="PTHR42646:SF2">
    <property type="entry name" value="5'-3' EXONUCLEASE FAMILY PROTEIN"/>
    <property type="match status" value="1"/>
</dbReference>
<dbReference type="GO" id="GO:0017108">
    <property type="term" value="F:5'-flap endonuclease activity"/>
    <property type="evidence" value="ECO:0007669"/>
    <property type="project" value="InterPro"/>
</dbReference>
<dbReference type="SMART" id="SM00279">
    <property type="entry name" value="HhH2"/>
    <property type="match status" value="1"/>
</dbReference>
<dbReference type="CDD" id="cd09859">
    <property type="entry name" value="PIN_53EXO"/>
    <property type="match status" value="1"/>
</dbReference>
<reference evidence="6" key="2">
    <citation type="submission" date="2025-08" db="UniProtKB">
        <authorList>
            <consortium name="RefSeq"/>
        </authorList>
    </citation>
    <scope>IDENTIFICATION</scope>
</reference>
<feature type="domain" description="5'-3' exonuclease" evidence="4">
    <location>
        <begin position="111"/>
        <end position="381"/>
    </location>
</feature>
<dbReference type="AlphaFoldDB" id="A0A1U8NQV2"/>
<dbReference type="GO" id="GO:0033567">
    <property type="term" value="P:DNA replication, Okazaki fragment processing"/>
    <property type="evidence" value="ECO:0007669"/>
    <property type="project" value="InterPro"/>
</dbReference>
<dbReference type="InterPro" id="IPR020046">
    <property type="entry name" value="5-3_exonucl_a-hlix_arch_N"/>
</dbReference>
<dbReference type="RefSeq" id="XP_016741356.2">
    <property type="nucleotide sequence ID" value="XM_016885867.2"/>
</dbReference>
<dbReference type="InterPro" id="IPR038969">
    <property type="entry name" value="FEN"/>
</dbReference>
<protein>
    <submittedName>
        <fullName evidence="6">DNA polymerase I isoform X4</fullName>
    </submittedName>
</protein>
<keyword evidence="1" id="KW-0540">Nuclease</keyword>
<dbReference type="InterPro" id="IPR036279">
    <property type="entry name" value="5-3_exonuclease_C_sf"/>
</dbReference>